<reference evidence="7" key="1">
    <citation type="submission" date="2018-07" db="EMBL/GenBank/DDBJ databases">
        <title>Genome assembly of strain Ka43.</title>
        <authorList>
            <person name="Kukolya J."/>
            <person name="Nagy I."/>
            <person name="Horvath B."/>
            <person name="Toth A."/>
        </authorList>
    </citation>
    <scope>NUCLEOTIDE SEQUENCE</scope>
    <source>
        <strain evidence="7">KB43</strain>
    </source>
</reference>
<dbReference type="Proteomes" id="UP000652567">
    <property type="component" value="Unassembled WGS sequence"/>
</dbReference>
<dbReference type="PANTHER" id="PTHR30606">
    <property type="entry name" value="LIPID A BIOSYNTHESIS LAUROYL ACYLTRANSFERASE"/>
    <property type="match status" value="1"/>
</dbReference>
<evidence type="ECO:0000256" key="6">
    <source>
        <dbReference type="ARBA" id="ARBA00023315"/>
    </source>
</evidence>
<dbReference type="CDD" id="cd07984">
    <property type="entry name" value="LPLAT_LABLAT-like"/>
    <property type="match status" value="1"/>
</dbReference>
<evidence type="ECO:0000256" key="1">
    <source>
        <dbReference type="ARBA" id="ARBA00004533"/>
    </source>
</evidence>
<comment type="caution">
    <text evidence="7">The sequence shown here is derived from an EMBL/GenBank/DDBJ whole genome shotgun (WGS) entry which is preliminary data.</text>
</comment>
<proteinExistence type="predicted"/>
<dbReference type="PANTHER" id="PTHR30606:SF10">
    <property type="entry name" value="PHOSPHATIDYLINOSITOL MANNOSIDE ACYLTRANSFERASE"/>
    <property type="match status" value="1"/>
</dbReference>
<evidence type="ECO:0000313" key="7">
    <source>
        <dbReference type="EMBL" id="MBE8715645.1"/>
    </source>
</evidence>
<name>A0A928UYN2_9GAMM</name>
<evidence type="ECO:0000256" key="5">
    <source>
        <dbReference type="ARBA" id="ARBA00023136"/>
    </source>
</evidence>
<organism evidence="7 8">
    <name type="scientific">Cellvibrio polysaccharolyticus</name>
    <dbReference type="NCBI Taxonomy" id="2082724"/>
    <lineage>
        <taxon>Bacteria</taxon>
        <taxon>Pseudomonadati</taxon>
        <taxon>Pseudomonadota</taxon>
        <taxon>Gammaproteobacteria</taxon>
        <taxon>Cellvibrionales</taxon>
        <taxon>Cellvibrionaceae</taxon>
        <taxon>Cellvibrio</taxon>
    </lineage>
</organism>
<dbReference type="GO" id="GO:0016746">
    <property type="term" value="F:acyltransferase activity"/>
    <property type="evidence" value="ECO:0007669"/>
    <property type="project" value="UniProtKB-KW"/>
</dbReference>
<keyword evidence="2" id="KW-1003">Cell membrane</keyword>
<dbReference type="Pfam" id="PF03279">
    <property type="entry name" value="Lip_A_acyltrans"/>
    <property type="match status" value="1"/>
</dbReference>
<keyword evidence="6 7" id="KW-0012">Acyltransferase</keyword>
<keyword evidence="8" id="KW-1185">Reference proteome</keyword>
<accession>A0A928UYN2</accession>
<dbReference type="AlphaFoldDB" id="A0A928UYN2"/>
<dbReference type="GO" id="GO:0005886">
    <property type="term" value="C:plasma membrane"/>
    <property type="evidence" value="ECO:0007669"/>
    <property type="project" value="UniProtKB-SubCell"/>
</dbReference>
<protein>
    <submittedName>
        <fullName evidence="7">Lipid A biosynthesis lauroyl acyltransferase</fullName>
    </submittedName>
</protein>
<dbReference type="RefSeq" id="WP_193906147.1">
    <property type="nucleotide sequence ID" value="NZ_PRDL01000001.1"/>
</dbReference>
<dbReference type="GO" id="GO:0009247">
    <property type="term" value="P:glycolipid biosynthetic process"/>
    <property type="evidence" value="ECO:0007669"/>
    <property type="project" value="UniProtKB-ARBA"/>
</dbReference>
<keyword evidence="5" id="KW-0472">Membrane</keyword>
<dbReference type="InterPro" id="IPR004960">
    <property type="entry name" value="LipA_acyltrans"/>
</dbReference>
<sequence length="291" mass="32483">MRDRFALFFFKLISRLPLIWGRAVGAVAGGLMWLFCGREAKTTMTNLALCFPHMSKAERCAFARKSLRETAKTAAEAGAIWHHSWDWLQQYILEVKGEELLRERLAEGRGLLVLAPHHGNWEVVGLYLASIAPLTAMYQPLKNPCVDAMVLKGRSKANTTMAPTNRRGVMMLFKALQSGTIVGVLPDQVPDREAASGVAPFFGQPALTIGLIHGLIQRTGCAVVSVFAERIPGGFRMRVLDVDEAIYSADENTSLAGLNASVERCVEFSPEQYQWEYKRFRRLPAPYPKHY</sequence>
<evidence type="ECO:0000256" key="2">
    <source>
        <dbReference type="ARBA" id="ARBA00022475"/>
    </source>
</evidence>
<evidence type="ECO:0000256" key="4">
    <source>
        <dbReference type="ARBA" id="ARBA00022679"/>
    </source>
</evidence>
<gene>
    <name evidence="7" type="ORF">C4F51_00390</name>
</gene>
<dbReference type="PIRSF" id="PIRSF026649">
    <property type="entry name" value="MsbB"/>
    <property type="match status" value="1"/>
</dbReference>
<dbReference type="EMBL" id="PRDL01000001">
    <property type="protein sequence ID" value="MBE8715645.1"/>
    <property type="molecule type" value="Genomic_DNA"/>
</dbReference>
<keyword evidence="4" id="KW-0808">Transferase</keyword>
<keyword evidence="3" id="KW-0997">Cell inner membrane</keyword>
<comment type="subcellular location">
    <subcellularLocation>
        <location evidence="1">Cell inner membrane</location>
    </subcellularLocation>
</comment>
<evidence type="ECO:0000256" key="3">
    <source>
        <dbReference type="ARBA" id="ARBA00022519"/>
    </source>
</evidence>
<evidence type="ECO:0000313" key="8">
    <source>
        <dbReference type="Proteomes" id="UP000652567"/>
    </source>
</evidence>